<evidence type="ECO:0000259" key="2">
    <source>
        <dbReference type="Pfam" id="PF22036"/>
    </source>
</evidence>
<dbReference type="InterPro" id="IPR053892">
    <property type="entry name" value="MoaF-like"/>
</dbReference>
<feature type="domain" description="MoaF-like" evidence="2">
    <location>
        <begin position="34"/>
        <end position="125"/>
    </location>
</feature>
<dbReference type="AlphaFoldDB" id="A0A839EZU3"/>
<evidence type="ECO:0000259" key="1">
    <source>
        <dbReference type="Pfam" id="PF12680"/>
    </source>
</evidence>
<name>A0A839EZU3_9HYPH</name>
<evidence type="ECO:0000313" key="3">
    <source>
        <dbReference type="EMBL" id="MBA8881887.1"/>
    </source>
</evidence>
<dbReference type="InterPro" id="IPR037401">
    <property type="entry name" value="SnoaL-like"/>
</dbReference>
<reference evidence="3 4" key="1">
    <citation type="submission" date="2020-07" db="EMBL/GenBank/DDBJ databases">
        <title>Genomic Encyclopedia of Type Strains, Phase IV (KMG-V): Genome sequencing to study the core and pangenomes of soil and plant-associated prokaryotes.</title>
        <authorList>
            <person name="Whitman W."/>
        </authorList>
    </citation>
    <scope>NUCLEOTIDE SEQUENCE [LARGE SCALE GENOMIC DNA]</scope>
    <source>
        <strain evidence="3 4">AN3</strain>
    </source>
</reference>
<proteinExistence type="predicted"/>
<dbReference type="Proteomes" id="UP000549052">
    <property type="component" value="Unassembled WGS sequence"/>
</dbReference>
<dbReference type="RefSeq" id="WP_246711981.1">
    <property type="nucleotide sequence ID" value="NZ_JACGXN010000017.1"/>
</dbReference>
<comment type="caution">
    <text evidence="3">The sequence shown here is derived from an EMBL/GenBank/DDBJ whole genome shotgun (WGS) entry which is preliminary data.</text>
</comment>
<accession>A0A839EZU3</accession>
<feature type="domain" description="SnoaL-like" evidence="1">
    <location>
        <begin position="147"/>
        <end position="238"/>
    </location>
</feature>
<gene>
    <name evidence="3" type="ORF">FHW16_005634</name>
</gene>
<dbReference type="Pfam" id="PF12680">
    <property type="entry name" value="SnoaL_2"/>
    <property type="match status" value="1"/>
</dbReference>
<dbReference type="InterPro" id="IPR032710">
    <property type="entry name" value="NTF2-like_dom_sf"/>
</dbReference>
<dbReference type="SUPFAM" id="SSF54427">
    <property type="entry name" value="NTF2-like"/>
    <property type="match status" value="1"/>
</dbReference>
<dbReference type="Gene3D" id="3.10.450.50">
    <property type="match status" value="1"/>
</dbReference>
<keyword evidence="4" id="KW-1185">Reference proteome</keyword>
<evidence type="ECO:0000313" key="4">
    <source>
        <dbReference type="Proteomes" id="UP000549052"/>
    </source>
</evidence>
<dbReference type="EMBL" id="JACGXN010000017">
    <property type="protein sequence ID" value="MBA8881887.1"/>
    <property type="molecule type" value="Genomic_DNA"/>
</dbReference>
<dbReference type="Pfam" id="PF22036">
    <property type="entry name" value="MoaF_like"/>
    <property type="match status" value="1"/>
</dbReference>
<organism evidence="3 4">
    <name type="scientific">Phyllobacterium myrsinacearum</name>
    <dbReference type="NCBI Taxonomy" id="28101"/>
    <lineage>
        <taxon>Bacteria</taxon>
        <taxon>Pseudomonadati</taxon>
        <taxon>Pseudomonadota</taxon>
        <taxon>Alphaproteobacteria</taxon>
        <taxon>Hyphomicrobiales</taxon>
        <taxon>Phyllobacteriaceae</taxon>
        <taxon>Phyllobacterium</taxon>
    </lineage>
</organism>
<protein>
    <submittedName>
        <fullName evidence="3">Putative SnoaL-like aldol condensation-catalyzing enzyme</fullName>
    </submittedName>
</protein>
<sequence>MASSRLDANARSSLAIIAILEGITVMPINHFPVGLEMDVSYPDFRVGLTLLSTSQLKFEIKEGPLRHTEIVDIHVVPLGNSIFVVSWQEKDGATVTNVQDYDRGLIHSHATVSDGRFLRMTGTITVTRAANQNFDSRPQRNKALVLEAMTSLFQRRDASAVERLYVVDYVQHNPNIPQGRDALKAIVESLPHDVFYEPGLIVGEGDFVAIHGRIRGWAEGPQVAVDLFRIEGGKLAEHWDVLQNEVPVAVALGGASMFDSEEASLIADND</sequence>